<proteinExistence type="predicted"/>
<organism evidence="1 2">
    <name type="scientific">Scleromatobacter humisilvae</name>
    <dbReference type="NCBI Taxonomy" id="2897159"/>
    <lineage>
        <taxon>Bacteria</taxon>
        <taxon>Pseudomonadati</taxon>
        <taxon>Pseudomonadota</taxon>
        <taxon>Betaproteobacteria</taxon>
        <taxon>Burkholderiales</taxon>
        <taxon>Sphaerotilaceae</taxon>
        <taxon>Scleromatobacter</taxon>
    </lineage>
</organism>
<dbReference type="AlphaFoldDB" id="A0A9X2C1E9"/>
<protein>
    <submittedName>
        <fullName evidence="1">Uncharacterized protein</fullName>
    </submittedName>
</protein>
<evidence type="ECO:0000313" key="2">
    <source>
        <dbReference type="Proteomes" id="UP001139353"/>
    </source>
</evidence>
<accession>A0A9X2C1E9</accession>
<evidence type="ECO:0000313" key="1">
    <source>
        <dbReference type="EMBL" id="MCK9685699.1"/>
    </source>
</evidence>
<dbReference type="RefSeq" id="WP_275681694.1">
    <property type="nucleotide sequence ID" value="NZ_JAJLJH010000001.1"/>
</dbReference>
<reference evidence="1" key="1">
    <citation type="submission" date="2021-11" db="EMBL/GenBank/DDBJ databases">
        <title>BS-T2-15 a new species belonging to the Comamonadaceae family isolated from the soil of a French oak forest.</title>
        <authorList>
            <person name="Mieszkin S."/>
            <person name="Alain K."/>
        </authorList>
    </citation>
    <scope>NUCLEOTIDE SEQUENCE</scope>
    <source>
        <strain evidence="1">BS-T2-15</strain>
    </source>
</reference>
<sequence length="84" mass="9063">MEYLEFGAWALQAIDLNFGILAPPTDSRGAAPSESSRSVRLAITAPAERHAALSACIASVEDGADPVGQSKSWRARLHWTRSLR</sequence>
<comment type="caution">
    <text evidence="1">The sequence shown here is derived from an EMBL/GenBank/DDBJ whole genome shotgun (WGS) entry which is preliminary data.</text>
</comment>
<dbReference type="Proteomes" id="UP001139353">
    <property type="component" value="Unassembled WGS sequence"/>
</dbReference>
<gene>
    <name evidence="1" type="ORF">LPC04_08250</name>
</gene>
<dbReference type="EMBL" id="JAJLJH010000001">
    <property type="protein sequence ID" value="MCK9685699.1"/>
    <property type="molecule type" value="Genomic_DNA"/>
</dbReference>
<name>A0A9X2C1E9_9BURK</name>
<keyword evidence="2" id="KW-1185">Reference proteome</keyword>